<keyword evidence="6" id="KW-0812">Transmembrane</keyword>
<reference evidence="17" key="1">
    <citation type="submission" date="2021-01" db="EMBL/GenBank/DDBJ databases">
        <authorList>
            <person name="Corre E."/>
            <person name="Pelletier E."/>
            <person name="Niang G."/>
            <person name="Scheremetjew M."/>
            <person name="Finn R."/>
            <person name="Kale V."/>
            <person name="Holt S."/>
            <person name="Cochrane G."/>
            <person name="Meng A."/>
            <person name="Brown T."/>
            <person name="Cohen L."/>
        </authorList>
    </citation>
    <scope>NUCLEOTIDE SEQUENCE</scope>
    <source>
        <strain evidence="17">CCMP1594</strain>
    </source>
</reference>
<dbReference type="InterPro" id="IPR003593">
    <property type="entry name" value="AAA+_ATPase"/>
</dbReference>
<feature type="region of interest" description="Disordered" evidence="15">
    <location>
        <begin position="77"/>
        <end position="113"/>
    </location>
</feature>
<dbReference type="EMBL" id="HBJA01095715">
    <property type="protein sequence ID" value="CAE0821959.1"/>
    <property type="molecule type" value="Transcribed_RNA"/>
</dbReference>
<dbReference type="CDD" id="cd19501">
    <property type="entry name" value="RecA-like_FtsH"/>
    <property type="match status" value="1"/>
</dbReference>
<evidence type="ECO:0000259" key="16">
    <source>
        <dbReference type="SMART" id="SM00382"/>
    </source>
</evidence>
<dbReference type="GO" id="GO:0005745">
    <property type="term" value="C:m-AAA complex"/>
    <property type="evidence" value="ECO:0007669"/>
    <property type="project" value="TreeGrafter"/>
</dbReference>
<sequence length="815" mass="89763">MWRSPVQRTARLAVAHVGARRCITSWSELRERQKSYCDDVAHSLAHQTIIPARLSPADLNALVLRSLDAVQEAVWNAKAKKDDPDSDAKPSKKKKDNSDGDGGDGGDGGGDDDGNGFFDGNTWNLFWAAAFCVIAIPLAWSYTQDTRAPEMETSWQSFKETLLGSDAVDRLVVVNGQYVEIYLAGSPMTLAHWFSVANTEEFEQRLQEAYLMKGISSSRWHTVKYTSRLEPNGVLQNIPTVAYVAVFLVVAEHLYKSRRGGGMGGPGGGQNPFNMTQMKSAQVQKNLKIGFKDVAGQGEAKQEIMEFVSFLQNPERFTRLGAKVPNGAILMGPPGTGKTLLAKAVAGESKVPFLSVCGSDFVEMFVGVGPGRIRSLFKQARKHERCIIYIDEIDAIARPRGNGINTGGNDERENTLNALLVEMDGFEKSQGHVIVLASTNVAPDQLDRALLRPGRFDRQIHIEKPELKERLEIFKLHLSPLSLQSREAMEACERERAEKLKADGIDDIFTVEREDPTEDELKALMPSNVETKNDLLVIHRFAERLAHLSPGFVGADIANVCNEGALITAREKREAVGLDQLEKAMDRVIGGIEKRSRVLSDFEKKVVAYHEAGHAIVGWFLKYADPLMKISIIPRGSAALGYAQYLPKETAISTATQLLDRICVLLGGRVSELIHFGHLSTGASDDLQKVTQIAYSQVSQLSMYPGGGHLSFPLPGQAGAQTQKPYSDEVAALFDDEAKNIVDSAFKRTRDLLEEKADEVKRVAEHLLKHEVITRDDFIKIVGPRPFVEGVGTHPDDDTVYAALQSPVHDPAQKE</sequence>
<evidence type="ECO:0000256" key="3">
    <source>
        <dbReference type="ARBA" id="ARBA00010044"/>
    </source>
</evidence>
<dbReference type="InterPro" id="IPR003959">
    <property type="entry name" value="ATPase_AAA_core"/>
</dbReference>
<evidence type="ECO:0000256" key="6">
    <source>
        <dbReference type="ARBA" id="ARBA00022692"/>
    </source>
</evidence>
<evidence type="ECO:0000256" key="9">
    <source>
        <dbReference type="ARBA" id="ARBA00022801"/>
    </source>
</evidence>
<feature type="compositionally biased region" description="Basic and acidic residues" evidence="15">
    <location>
        <begin position="79"/>
        <end position="90"/>
    </location>
</feature>
<keyword evidence="14" id="KW-0472">Membrane</keyword>
<dbReference type="InterPro" id="IPR037219">
    <property type="entry name" value="Peptidase_M41-like"/>
</dbReference>
<organism evidence="17">
    <name type="scientific">Eutreptiella gymnastica</name>
    <dbReference type="NCBI Taxonomy" id="73025"/>
    <lineage>
        <taxon>Eukaryota</taxon>
        <taxon>Discoba</taxon>
        <taxon>Euglenozoa</taxon>
        <taxon>Euglenida</taxon>
        <taxon>Spirocuta</taxon>
        <taxon>Euglenophyceae</taxon>
        <taxon>Eutreptiales</taxon>
        <taxon>Eutreptiaceae</taxon>
        <taxon>Eutreptiella</taxon>
    </lineage>
</organism>
<evidence type="ECO:0000256" key="7">
    <source>
        <dbReference type="ARBA" id="ARBA00022723"/>
    </source>
</evidence>
<protein>
    <recommendedName>
        <fullName evidence="16">AAA+ ATPase domain-containing protein</fullName>
    </recommendedName>
</protein>
<feature type="compositionally biased region" description="Acidic residues" evidence="15">
    <location>
        <begin position="99"/>
        <end position="113"/>
    </location>
</feature>
<dbReference type="GO" id="GO:0004176">
    <property type="term" value="F:ATP-dependent peptidase activity"/>
    <property type="evidence" value="ECO:0007669"/>
    <property type="project" value="InterPro"/>
</dbReference>
<keyword evidence="9" id="KW-0378">Hydrolase</keyword>
<evidence type="ECO:0000256" key="10">
    <source>
        <dbReference type="ARBA" id="ARBA00022833"/>
    </source>
</evidence>
<dbReference type="Gene3D" id="3.40.50.300">
    <property type="entry name" value="P-loop containing nucleotide triphosphate hydrolases"/>
    <property type="match status" value="1"/>
</dbReference>
<evidence type="ECO:0000256" key="11">
    <source>
        <dbReference type="ARBA" id="ARBA00022840"/>
    </source>
</evidence>
<comment type="similarity">
    <text evidence="3">In the C-terminal section; belongs to the peptidase M41 family.</text>
</comment>
<evidence type="ECO:0000256" key="5">
    <source>
        <dbReference type="ARBA" id="ARBA00022670"/>
    </source>
</evidence>
<dbReference type="GO" id="GO:0034982">
    <property type="term" value="P:mitochondrial protein processing"/>
    <property type="evidence" value="ECO:0007669"/>
    <property type="project" value="TreeGrafter"/>
</dbReference>
<dbReference type="Pfam" id="PF00004">
    <property type="entry name" value="AAA"/>
    <property type="match status" value="1"/>
</dbReference>
<dbReference type="InterPro" id="IPR027417">
    <property type="entry name" value="P-loop_NTPase"/>
</dbReference>
<dbReference type="InterPro" id="IPR000642">
    <property type="entry name" value="Peptidase_M41"/>
</dbReference>
<keyword evidence="8" id="KW-0547">Nucleotide-binding</keyword>
<keyword evidence="5" id="KW-0645">Protease</keyword>
<keyword evidence="10" id="KW-0862">Zinc</keyword>
<evidence type="ECO:0000256" key="14">
    <source>
        <dbReference type="ARBA" id="ARBA00023136"/>
    </source>
</evidence>
<dbReference type="SUPFAM" id="SSF52540">
    <property type="entry name" value="P-loop containing nucleoside triphosphate hydrolases"/>
    <property type="match status" value="1"/>
</dbReference>
<dbReference type="GO" id="GO:0004222">
    <property type="term" value="F:metalloendopeptidase activity"/>
    <property type="evidence" value="ECO:0007669"/>
    <property type="project" value="InterPro"/>
</dbReference>
<keyword evidence="13" id="KW-0482">Metalloprotease</keyword>
<gene>
    <name evidence="17" type="ORF">EGYM00163_LOCUS33156</name>
</gene>
<dbReference type="FunFam" id="1.20.58.760:FF:000003">
    <property type="entry name" value="AFG3-like AAA ATPase 2"/>
    <property type="match status" value="1"/>
</dbReference>
<name>A0A7S4LDC7_9EUGL</name>
<feature type="domain" description="AAA+ ATPase" evidence="16">
    <location>
        <begin position="324"/>
        <end position="466"/>
    </location>
</feature>
<proteinExistence type="inferred from homology"/>
<dbReference type="PANTHER" id="PTHR43655:SF2">
    <property type="entry name" value="AFG3 LIKE MATRIX AAA PEPTIDASE SUBUNIT 2, ISOFORM A"/>
    <property type="match status" value="1"/>
</dbReference>
<keyword evidence="7" id="KW-0479">Metal-binding</keyword>
<comment type="subcellular location">
    <subcellularLocation>
        <location evidence="2">Mitochondrion membrane</location>
        <topology evidence="2">Multi-pass membrane protein</topology>
    </subcellularLocation>
</comment>
<dbReference type="SUPFAM" id="SSF140990">
    <property type="entry name" value="FtsH protease domain-like"/>
    <property type="match status" value="1"/>
</dbReference>
<dbReference type="Pfam" id="PF01434">
    <property type="entry name" value="Peptidase_M41"/>
    <property type="match status" value="1"/>
</dbReference>
<evidence type="ECO:0000313" key="17">
    <source>
        <dbReference type="EMBL" id="CAE0821959.1"/>
    </source>
</evidence>
<evidence type="ECO:0000256" key="4">
    <source>
        <dbReference type="ARBA" id="ARBA00010550"/>
    </source>
</evidence>
<dbReference type="Gene3D" id="1.20.58.760">
    <property type="entry name" value="Peptidase M41"/>
    <property type="match status" value="1"/>
</dbReference>
<accession>A0A7S4LDC7</accession>
<comment type="similarity">
    <text evidence="4">In the N-terminal section; belongs to the AAA ATPase family.</text>
</comment>
<dbReference type="GO" id="GO:0005524">
    <property type="term" value="F:ATP binding"/>
    <property type="evidence" value="ECO:0007669"/>
    <property type="project" value="UniProtKB-KW"/>
</dbReference>
<evidence type="ECO:0000256" key="2">
    <source>
        <dbReference type="ARBA" id="ARBA00004225"/>
    </source>
</evidence>
<dbReference type="AlphaFoldDB" id="A0A7S4LDC7"/>
<dbReference type="Pfam" id="PF17862">
    <property type="entry name" value="AAA_lid_3"/>
    <property type="match status" value="1"/>
</dbReference>
<comment type="cofactor">
    <cofactor evidence="1">
        <name>Zn(2+)</name>
        <dbReference type="ChEBI" id="CHEBI:29105"/>
    </cofactor>
</comment>
<keyword evidence="12" id="KW-1133">Transmembrane helix</keyword>
<evidence type="ECO:0000256" key="12">
    <source>
        <dbReference type="ARBA" id="ARBA00022989"/>
    </source>
</evidence>
<dbReference type="GO" id="GO:0016887">
    <property type="term" value="F:ATP hydrolysis activity"/>
    <property type="evidence" value="ECO:0007669"/>
    <property type="project" value="InterPro"/>
</dbReference>
<dbReference type="Gene3D" id="1.10.8.60">
    <property type="match status" value="1"/>
</dbReference>
<dbReference type="InterPro" id="IPR041569">
    <property type="entry name" value="AAA_lid_3"/>
</dbReference>
<evidence type="ECO:0000256" key="1">
    <source>
        <dbReference type="ARBA" id="ARBA00001947"/>
    </source>
</evidence>
<evidence type="ECO:0000256" key="13">
    <source>
        <dbReference type="ARBA" id="ARBA00023049"/>
    </source>
</evidence>
<dbReference type="Gene3D" id="3.40.1690.20">
    <property type="match status" value="1"/>
</dbReference>
<keyword evidence="11" id="KW-0067">ATP-binding</keyword>
<evidence type="ECO:0000256" key="8">
    <source>
        <dbReference type="ARBA" id="ARBA00022741"/>
    </source>
</evidence>
<dbReference type="GO" id="GO:0046872">
    <property type="term" value="F:metal ion binding"/>
    <property type="evidence" value="ECO:0007669"/>
    <property type="project" value="UniProtKB-KW"/>
</dbReference>
<evidence type="ECO:0000256" key="15">
    <source>
        <dbReference type="SAM" id="MobiDB-lite"/>
    </source>
</evidence>
<dbReference type="PANTHER" id="PTHR43655">
    <property type="entry name" value="ATP-DEPENDENT PROTEASE"/>
    <property type="match status" value="1"/>
</dbReference>
<dbReference type="SMART" id="SM00382">
    <property type="entry name" value="AAA"/>
    <property type="match status" value="1"/>
</dbReference>
<dbReference type="FunFam" id="3.40.50.300:FF:000001">
    <property type="entry name" value="ATP-dependent zinc metalloprotease FtsH"/>
    <property type="match status" value="1"/>
</dbReference>
<dbReference type="InterPro" id="IPR050928">
    <property type="entry name" value="ATP-dep_Zn_Metalloprotease"/>
</dbReference>